<reference evidence="1 2" key="1">
    <citation type="submission" date="2011-08" db="EMBL/GenBank/DDBJ databases">
        <title>The Genome Sequence of Clostridium orbiscindens 1_3_50AFAA.</title>
        <authorList>
            <consortium name="The Broad Institute Genome Sequencing Platform"/>
            <person name="Earl A."/>
            <person name="Ward D."/>
            <person name="Feldgarden M."/>
            <person name="Gevers D."/>
            <person name="Daigneault M."/>
            <person name="Strauss J."/>
            <person name="Allen-Vercoe E."/>
            <person name="Young S.K."/>
            <person name="Zeng Q."/>
            <person name="Gargeya S."/>
            <person name="Fitzgerald M."/>
            <person name="Haas B."/>
            <person name="Abouelleil A."/>
            <person name="Alvarado L."/>
            <person name="Arachchi H.M."/>
            <person name="Berlin A."/>
            <person name="Brown A."/>
            <person name="Chapman S.B."/>
            <person name="Chen Z."/>
            <person name="Dunbar C."/>
            <person name="Freedman E."/>
            <person name="Gearin G."/>
            <person name="Gellesch M."/>
            <person name="Goldberg J."/>
            <person name="Griggs A."/>
            <person name="Gujja S."/>
            <person name="Heiman D."/>
            <person name="Howarth C."/>
            <person name="Larson L."/>
            <person name="Lui A."/>
            <person name="MacDonald P.J.P."/>
            <person name="Montmayeur A."/>
            <person name="Murphy C."/>
            <person name="Neiman D."/>
            <person name="Pearson M."/>
            <person name="Priest M."/>
            <person name="Roberts A."/>
            <person name="Saif S."/>
            <person name="Shea T."/>
            <person name="Shenoy N."/>
            <person name="Sisk P."/>
            <person name="Stolte C."/>
            <person name="Sykes S."/>
            <person name="Wortman J."/>
            <person name="Nusbaum C."/>
            <person name="Birren B."/>
        </authorList>
    </citation>
    <scope>NUCLEOTIDE SEQUENCE [LARGE SCALE GENOMIC DNA]</scope>
    <source>
        <strain evidence="1 2">1_3_50AFAA</strain>
    </source>
</reference>
<dbReference type="Pfam" id="PF19552">
    <property type="entry name" value="DUF6075"/>
    <property type="match status" value="1"/>
</dbReference>
<organism evidence="1 2">
    <name type="scientific">Flavonifractor plautii 1_3_50AFAA</name>
    <dbReference type="NCBI Taxonomy" id="742738"/>
    <lineage>
        <taxon>Bacteria</taxon>
        <taxon>Bacillati</taxon>
        <taxon>Bacillota</taxon>
        <taxon>Clostridia</taxon>
        <taxon>Eubacteriales</taxon>
        <taxon>Oscillospiraceae</taxon>
        <taxon>Flavonifractor</taxon>
    </lineage>
</organism>
<sequence>MGAQNIRFASEEHRDFFLSMMSKSRRNDSYHCSFFYVMGIAPETRANIQQMFNFKEDCIEPDGMHGGWQTSGTVRVCRLAFNLWNGYTEPEQSNAFSPEDLFCCEFAPYFMEGIKIRYPEYCRELAPVKKQAEPAR</sequence>
<accession>A0A096B7G0</accession>
<dbReference type="AlphaFoldDB" id="A0A096B7G0"/>
<comment type="caution">
    <text evidence="1">The sequence shown here is derived from an EMBL/GenBank/DDBJ whole genome shotgun (WGS) entry which is preliminary data.</text>
</comment>
<protein>
    <submittedName>
        <fullName evidence="1">Uncharacterized protein</fullName>
    </submittedName>
</protein>
<dbReference type="InterPro" id="IPR045721">
    <property type="entry name" value="DUF6075"/>
</dbReference>
<dbReference type="RefSeq" id="WP_009258133.1">
    <property type="nucleotide sequence ID" value="NZ_KN174163.1"/>
</dbReference>
<dbReference type="eggNOG" id="ENOG5032SVB">
    <property type="taxonomic scope" value="Bacteria"/>
</dbReference>
<dbReference type="PATRIC" id="fig|742738.3.peg.2096"/>
<dbReference type="HOGENOM" id="CLU_124970_1_0_9"/>
<name>A0A096B7G0_FLAPL</name>
<dbReference type="EMBL" id="ADLO01000059">
    <property type="protein sequence ID" value="KGF55308.1"/>
    <property type="molecule type" value="Genomic_DNA"/>
</dbReference>
<dbReference type="Proteomes" id="UP000029585">
    <property type="component" value="Unassembled WGS sequence"/>
</dbReference>
<gene>
    <name evidence="1" type="ORF">HMPREF9460_02043</name>
</gene>
<keyword evidence="2" id="KW-1185">Reference proteome</keyword>
<proteinExistence type="predicted"/>
<evidence type="ECO:0000313" key="1">
    <source>
        <dbReference type="EMBL" id="KGF55308.1"/>
    </source>
</evidence>
<evidence type="ECO:0000313" key="2">
    <source>
        <dbReference type="Proteomes" id="UP000029585"/>
    </source>
</evidence>